<evidence type="ECO:0000313" key="2">
    <source>
        <dbReference type="Proteomes" id="UP000276215"/>
    </source>
</evidence>
<proteinExistence type="predicted"/>
<dbReference type="EMBL" id="ML120510">
    <property type="protein sequence ID" value="RPA90907.1"/>
    <property type="molecule type" value="Genomic_DNA"/>
</dbReference>
<sequence length="54" mass="5872">MNGVYLYLQVVAFTGNGAKIYSGIRKSAIIIDSLVQNVYLYCTSGSRIQALGQI</sequence>
<dbReference type="Proteomes" id="UP000276215">
    <property type="component" value="Unassembled WGS sequence"/>
</dbReference>
<keyword evidence="2" id="KW-1185">Reference proteome</keyword>
<evidence type="ECO:0000313" key="1">
    <source>
        <dbReference type="EMBL" id="RPA90907.1"/>
    </source>
</evidence>
<reference evidence="1 2" key="1">
    <citation type="journal article" date="2018" name="Nat. Ecol. Evol.">
        <title>Pezizomycetes genomes reveal the molecular basis of ectomycorrhizal truffle lifestyle.</title>
        <authorList>
            <person name="Murat C."/>
            <person name="Payen T."/>
            <person name="Noel B."/>
            <person name="Kuo A."/>
            <person name="Morin E."/>
            <person name="Chen J."/>
            <person name="Kohler A."/>
            <person name="Krizsan K."/>
            <person name="Balestrini R."/>
            <person name="Da Silva C."/>
            <person name="Montanini B."/>
            <person name="Hainaut M."/>
            <person name="Levati E."/>
            <person name="Barry K.W."/>
            <person name="Belfiori B."/>
            <person name="Cichocki N."/>
            <person name="Clum A."/>
            <person name="Dockter R.B."/>
            <person name="Fauchery L."/>
            <person name="Guy J."/>
            <person name="Iotti M."/>
            <person name="Le Tacon F."/>
            <person name="Lindquist E.A."/>
            <person name="Lipzen A."/>
            <person name="Malagnac F."/>
            <person name="Mello A."/>
            <person name="Molinier V."/>
            <person name="Miyauchi S."/>
            <person name="Poulain J."/>
            <person name="Riccioni C."/>
            <person name="Rubini A."/>
            <person name="Sitrit Y."/>
            <person name="Splivallo R."/>
            <person name="Traeger S."/>
            <person name="Wang M."/>
            <person name="Zifcakova L."/>
            <person name="Wipf D."/>
            <person name="Zambonelli A."/>
            <person name="Paolocci F."/>
            <person name="Nowrousian M."/>
            <person name="Ottonello S."/>
            <person name="Baldrian P."/>
            <person name="Spatafora J.W."/>
            <person name="Henrissat B."/>
            <person name="Nagy L.G."/>
            <person name="Aury J.M."/>
            <person name="Wincker P."/>
            <person name="Grigoriev I.V."/>
            <person name="Bonfante P."/>
            <person name="Martin F.M."/>
        </authorList>
    </citation>
    <scope>NUCLEOTIDE SEQUENCE [LARGE SCALE GENOMIC DNA]</scope>
    <source>
        <strain evidence="1 2">120613-1</strain>
    </source>
</reference>
<dbReference type="AlphaFoldDB" id="A0A3N4J105"/>
<accession>A0A3N4J105</accession>
<organism evidence="1 2">
    <name type="scientific">Choiromyces venosus 120613-1</name>
    <dbReference type="NCBI Taxonomy" id="1336337"/>
    <lineage>
        <taxon>Eukaryota</taxon>
        <taxon>Fungi</taxon>
        <taxon>Dikarya</taxon>
        <taxon>Ascomycota</taxon>
        <taxon>Pezizomycotina</taxon>
        <taxon>Pezizomycetes</taxon>
        <taxon>Pezizales</taxon>
        <taxon>Tuberaceae</taxon>
        <taxon>Choiromyces</taxon>
    </lineage>
</organism>
<name>A0A3N4J105_9PEZI</name>
<gene>
    <name evidence="1" type="ORF">L873DRAFT_1820306</name>
</gene>
<protein>
    <submittedName>
        <fullName evidence="1">Uncharacterized protein</fullName>
    </submittedName>
</protein>